<evidence type="ECO:0000256" key="1">
    <source>
        <dbReference type="SAM" id="MobiDB-lite"/>
    </source>
</evidence>
<accession>A0AAV1QR13</accession>
<protein>
    <submittedName>
        <fullName evidence="2">Uncharacterized protein</fullName>
    </submittedName>
</protein>
<name>A0AAV1QR13_9ROSI</name>
<dbReference type="EMBL" id="CAWUPB010000030">
    <property type="protein sequence ID" value="CAK7322912.1"/>
    <property type="molecule type" value="Genomic_DNA"/>
</dbReference>
<reference evidence="2 3" key="1">
    <citation type="submission" date="2024-01" db="EMBL/GenBank/DDBJ databases">
        <authorList>
            <person name="Waweru B."/>
        </authorList>
    </citation>
    <scope>NUCLEOTIDE SEQUENCE [LARGE SCALE GENOMIC DNA]</scope>
</reference>
<comment type="caution">
    <text evidence="2">The sequence shown here is derived from an EMBL/GenBank/DDBJ whole genome shotgun (WGS) entry which is preliminary data.</text>
</comment>
<organism evidence="2 3">
    <name type="scientific">Dovyalis caffra</name>
    <dbReference type="NCBI Taxonomy" id="77055"/>
    <lineage>
        <taxon>Eukaryota</taxon>
        <taxon>Viridiplantae</taxon>
        <taxon>Streptophyta</taxon>
        <taxon>Embryophyta</taxon>
        <taxon>Tracheophyta</taxon>
        <taxon>Spermatophyta</taxon>
        <taxon>Magnoliopsida</taxon>
        <taxon>eudicotyledons</taxon>
        <taxon>Gunneridae</taxon>
        <taxon>Pentapetalae</taxon>
        <taxon>rosids</taxon>
        <taxon>fabids</taxon>
        <taxon>Malpighiales</taxon>
        <taxon>Salicaceae</taxon>
        <taxon>Flacourtieae</taxon>
        <taxon>Dovyalis</taxon>
    </lineage>
</organism>
<gene>
    <name evidence="2" type="ORF">DCAF_LOCUS525</name>
</gene>
<sequence>MTPSVVCARLEYDASDSDVMGVLGEGNKSDGLGDIRGNMASDGDAKDKVGNDGPIEGNMTGNDDLTKGNVAGGGAYEGNMDNDGATETNMGISVATKGNVVGCNVYEGNMGSGGAR</sequence>
<evidence type="ECO:0000313" key="2">
    <source>
        <dbReference type="EMBL" id="CAK7322912.1"/>
    </source>
</evidence>
<dbReference type="AlphaFoldDB" id="A0AAV1QR13"/>
<evidence type="ECO:0000313" key="3">
    <source>
        <dbReference type="Proteomes" id="UP001314170"/>
    </source>
</evidence>
<proteinExistence type="predicted"/>
<keyword evidence="3" id="KW-1185">Reference proteome</keyword>
<feature type="region of interest" description="Disordered" evidence="1">
    <location>
        <begin position="19"/>
        <end position="82"/>
    </location>
</feature>
<dbReference type="Proteomes" id="UP001314170">
    <property type="component" value="Unassembled WGS sequence"/>
</dbReference>